<reference evidence="1 2" key="1">
    <citation type="submission" date="2019-08" db="EMBL/GenBank/DDBJ databases">
        <title>In-depth cultivation of the pig gut microbiome towards novel bacterial diversity and tailored functional studies.</title>
        <authorList>
            <person name="Wylensek D."/>
            <person name="Hitch T.C.A."/>
            <person name="Clavel T."/>
        </authorList>
    </citation>
    <scope>NUCLEOTIDE SEQUENCE [LARGE SCALE GENOMIC DNA]</scope>
    <source>
        <strain evidence="1 2">WCA-383-APC-5B</strain>
    </source>
</reference>
<keyword evidence="1" id="KW-0808">Transferase</keyword>
<dbReference type="SUPFAM" id="SSF53335">
    <property type="entry name" value="S-adenosyl-L-methionine-dependent methyltransferases"/>
    <property type="match status" value="1"/>
</dbReference>
<keyword evidence="2" id="KW-1185">Reference proteome</keyword>
<comment type="caution">
    <text evidence="1">The sequence shown here is derived from an EMBL/GenBank/DDBJ whole genome shotgun (WGS) entry which is preliminary data.</text>
</comment>
<dbReference type="Proteomes" id="UP000460287">
    <property type="component" value="Unassembled WGS sequence"/>
</dbReference>
<organism evidence="1 2">
    <name type="scientific">Inconstantimicrobium porci</name>
    <dbReference type="NCBI Taxonomy" id="2652291"/>
    <lineage>
        <taxon>Bacteria</taxon>
        <taxon>Bacillati</taxon>
        <taxon>Bacillota</taxon>
        <taxon>Clostridia</taxon>
        <taxon>Eubacteriales</taxon>
        <taxon>Clostridiaceae</taxon>
        <taxon>Inconstantimicrobium</taxon>
    </lineage>
</organism>
<keyword evidence="1" id="KW-0489">Methyltransferase</keyword>
<dbReference type="Gene3D" id="1.10.287.1890">
    <property type="match status" value="1"/>
</dbReference>
<name>A0A7X2MY05_9CLOT</name>
<gene>
    <name evidence="1" type="ORF">FYJ33_06915</name>
</gene>
<dbReference type="InterPro" id="IPR006901">
    <property type="entry name" value="TrmK"/>
</dbReference>
<dbReference type="GO" id="GO:0032259">
    <property type="term" value="P:methylation"/>
    <property type="evidence" value="ECO:0007669"/>
    <property type="project" value="UniProtKB-KW"/>
</dbReference>
<evidence type="ECO:0000313" key="1">
    <source>
        <dbReference type="EMBL" id="MSR91148.1"/>
    </source>
</evidence>
<dbReference type="GO" id="GO:0160105">
    <property type="term" value="F:tRNA (adenine(22)-N1)-methyltransferase activity"/>
    <property type="evidence" value="ECO:0007669"/>
    <property type="project" value="InterPro"/>
</dbReference>
<protein>
    <submittedName>
        <fullName evidence="1">SAM-dependent methyltransferase</fullName>
    </submittedName>
</protein>
<dbReference type="PANTHER" id="PTHR38451">
    <property type="entry name" value="TRNA (ADENINE(22)-N(1))-METHYLTRANSFERASE"/>
    <property type="match status" value="1"/>
</dbReference>
<dbReference type="PANTHER" id="PTHR38451:SF1">
    <property type="entry name" value="TRNA (ADENINE(22)-N(1))-METHYLTRANSFERASE"/>
    <property type="match status" value="1"/>
</dbReference>
<sequence>MDLSRRLNMIMSNIDKCTCLADIGTDHGYVVVEALHNNLCRMAIATDINKGPLEKARKNLMFEGLAERSSCRLGGGFEPLKIGEANAAVIAGMGGNLTRDIIKHDFAKVKKMDYLVLQPAQNPEVLREYLYSHSFEILDENVCLDDGKYYECFKVKYNKEHNNKDKKFEEIDYEVSPVLLNKKDSTFKDYLLDKIERYKSIMTYIKDDTDAANARKEQLQEKIRMIEEKVNSYEG</sequence>
<dbReference type="AlphaFoldDB" id="A0A7X2MY05"/>
<dbReference type="RefSeq" id="WP_154531027.1">
    <property type="nucleotide sequence ID" value="NZ_JAQXTV010000158.1"/>
</dbReference>
<evidence type="ECO:0000313" key="2">
    <source>
        <dbReference type="Proteomes" id="UP000460287"/>
    </source>
</evidence>
<dbReference type="InterPro" id="IPR029063">
    <property type="entry name" value="SAM-dependent_MTases_sf"/>
</dbReference>
<proteinExistence type="predicted"/>
<dbReference type="Gene3D" id="3.40.50.150">
    <property type="entry name" value="Vaccinia Virus protein VP39"/>
    <property type="match status" value="1"/>
</dbReference>
<dbReference type="PIRSF" id="PIRSF018637">
    <property type="entry name" value="TrmK"/>
    <property type="match status" value="1"/>
</dbReference>
<accession>A0A7X2MY05</accession>
<dbReference type="EMBL" id="VULX01000007">
    <property type="protein sequence ID" value="MSR91148.1"/>
    <property type="molecule type" value="Genomic_DNA"/>
</dbReference>
<dbReference type="Pfam" id="PF04816">
    <property type="entry name" value="TrmK"/>
    <property type="match status" value="1"/>
</dbReference>